<dbReference type="InterPro" id="IPR000800">
    <property type="entry name" value="Notch_dom"/>
</dbReference>
<evidence type="ECO:0000256" key="6">
    <source>
        <dbReference type="SAM" id="SignalP"/>
    </source>
</evidence>
<evidence type="ECO:0000256" key="3">
    <source>
        <dbReference type="ARBA" id="ARBA00023180"/>
    </source>
</evidence>
<organism evidence="8 9">
    <name type="scientific">Astrephomene gubernaculifera</name>
    <dbReference type="NCBI Taxonomy" id="47775"/>
    <lineage>
        <taxon>Eukaryota</taxon>
        <taxon>Viridiplantae</taxon>
        <taxon>Chlorophyta</taxon>
        <taxon>core chlorophytes</taxon>
        <taxon>Chlorophyceae</taxon>
        <taxon>CS clade</taxon>
        <taxon>Chlamydomonadales</taxon>
        <taxon>Astrephomenaceae</taxon>
        <taxon>Astrephomene</taxon>
    </lineage>
</organism>
<dbReference type="Pfam" id="PF00066">
    <property type="entry name" value="Notch"/>
    <property type="match status" value="1"/>
</dbReference>
<keyword evidence="1" id="KW-0677">Repeat</keyword>
<keyword evidence="9" id="KW-1185">Reference proteome</keyword>
<dbReference type="InterPro" id="IPR002889">
    <property type="entry name" value="WSC_carb-bd"/>
</dbReference>
<evidence type="ECO:0000256" key="2">
    <source>
        <dbReference type="ARBA" id="ARBA00023157"/>
    </source>
</evidence>
<dbReference type="Proteomes" id="UP001054857">
    <property type="component" value="Unassembled WGS sequence"/>
</dbReference>
<dbReference type="PROSITE" id="PS50092">
    <property type="entry name" value="TSP1"/>
    <property type="match status" value="4"/>
</dbReference>
<evidence type="ECO:0000313" key="9">
    <source>
        <dbReference type="Proteomes" id="UP001054857"/>
    </source>
</evidence>
<feature type="compositionally biased region" description="Basic and acidic residues" evidence="4">
    <location>
        <begin position="3277"/>
        <end position="3287"/>
    </location>
</feature>
<feature type="domain" description="WSC" evidence="7">
    <location>
        <begin position="1552"/>
        <end position="1644"/>
    </location>
</feature>
<feature type="region of interest" description="Disordered" evidence="4">
    <location>
        <begin position="2984"/>
        <end position="3009"/>
    </location>
</feature>
<dbReference type="SMART" id="SM00423">
    <property type="entry name" value="PSI"/>
    <property type="match status" value="1"/>
</dbReference>
<proteinExistence type="predicted"/>
<feature type="signal peptide" evidence="6">
    <location>
        <begin position="1"/>
        <end position="25"/>
    </location>
</feature>
<comment type="caution">
    <text evidence="8">The sequence shown here is derived from an EMBL/GenBank/DDBJ whole genome shotgun (WGS) entry which is preliminary data.</text>
</comment>
<feature type="region of interest" description="Disordered" evidence="4">
    <location>
        <begin position="3096"/>
        <end position="3145"/>
    </location>
</feature>
<keyword evidence="2" id="KW-1015">Disulfide bond</keyword>
<evidence type="ECO:0000313" key="8">
    <source>
        <dbReference type="EMBL" id="GFR44832.1"/>
    </source>
</evidence>
<keyword evidence="5" id="KW-0812">Transmembrane</keyword>
<keyword evidence="5" id="KW-0472">Membrane</keyword>
<dbReference type="PANTHER" id="PTHR24216:SF65">
    <property type="entry name" value="PAXILLIN-LIKE PROTEIN 1"/>
    <property type="match status" value="1"/>
</dbReference>
<dbReference type="Gene3D" id="2.20.100.10">
    <property type="entry name" value="Thrombospondin type-1 (TSP1) repeat"/>
    <property type="match status" value="3"/>
</dbReference>
<feature type="compositionally biased region" description="Low complexity" evidence="4">
    <location>
        <begin position="3107"/>
        <end position="3135"/>
    </location>
</feature>
<reference evidence="8 9" key="1">
    <citation type="journal article" date="2021" name="Sci. Rep.">
        <title>Genome sequencing of the multicellular alga Astrephomene provides insights into convergent evolution of germ-soma differentiation.</title>
        <authorList>
            <person name="Yamashita S."/>
            <person name="Yamamoto K."/>
            <person name="Matsuzaki R."/>
            <person name="Suzuki S."/>
            <person name="Yamaguchi H."/>
            <person name="Hirooka S."/>
            <person name="Minakuchi Y."/>
            <person name="Miyagishima S."/>
            <person name="Kawachi M."/>
            <person name="Toyoda A."/>
            <person name="Nozaki H."/>
        </authorList>
    </citation>
    <scope>NUCLEOTIDE SEQUENCE [LARGE SCALE GENOMIC DNA]</scope>
    <source>
        <strain evidence="8 9">NIES-4017</strain>
    </source>
</reference>
<evidence type="ECO:0000259" key="7">
    <source>
        <dbReference type="PROSITE" id="PS51212"/>
    </source>
</evidence>
<evidence type="ECO:0000256" key="5">
    <source>
        <dbReference type="SAM" id="Phobius"/>
    </source>
</evidence>
<dbReference type="PROSITE" id="PS51212">
    <property type="entry name" value="WSC"/>
    <property type="match status" value="2"/>
</dbReference>
<feature type="compositionally biased region" description="Polar residues" evidence="4">
    <location>
        <begin position="3250"/>
        <end position="3273"/>
    </location>
</feature>
<keyword evidence="5" id="KW-1133">Transmembrane helix</keyword>
<dbReference type="InterPro" id="IPR036383">
    <property type="entry name" value="TSP1_rpt_sf"/>
</dbReference>
<dbReference type="Pfam" id="PF01822">
    <property type="entry name" value="WSC"/>
    <property type="match status" value="2"/>
</dbReference>
<feature type="domain" description="WSC" evidence="7">
    <location>
        <begin position="1392"/>
        <end position="1485"/>
    </location>
</feature>
<dbReference type="EMBL" id="BMAR01000008">
    <property type="protein sequence ID" value="GFR44832.1"/>
    <property type="molecule type" value="Genomic_DNA"/>
</dbReference>
<evidence type="ECO:0000256" key="4">
    <source>
        <dbReference type="SAM" id="MobiDB-lite"/>
    </source>
</evidence>
<feature type="region of interest" description="Disordered" evidence="4">
    <location>
        <begin position="3180"/>
        <end position="3399"/>
    </location>
</feature>
<dbReference type="PANTHER" id="PTHR24216">
    <property type="entry name" value="PAXILLIN-RELATED"/>
    <property type="match status" value="1"/>
</dbReference>
<keyword evidence="6" id="KW-0732">Signal</keyword>
<dbReference type="Pfam" id="PF19030">
    <property type="entry name" value="TSP1_ADAMTS"/>
    <property type="match status" value="3"/>
</dbReference>
<dbReference type="SUPFAM" id="SSF82895">
    <property type="entry name" value="TSP-1 type 1 repeat"/>
    <property type="match status" value="3"/>
</dbReference>
<dbReference type="InterPro" id="IPR000884">
    <property type="entry name" value="TSP1_rpt"/>
</dbReference>
<accession>A0AAD3DQL0</accession>
<feature type="compositionally biased region" description="Polar residues" evidence="4">
    <location>
        <begin position="3350"/>
        <end position="3361"/>
    </location>
</feature>
<dbReference type="SMART" id="SM00321">
    <property type="entry name" value="WSC"/>
    <property type="match status" value="2"/>
</dbReference>
<name>A0AAD3DQL0_9CHLO</name>
<feature type="region of interest" description="Disordered" evidence="4">
    <location>
        <begin position="1648"/>
        <end position="2720"/>
    </location>
</feature>
<evidence type="ECO:0000256" key="1">
    <source>
        <dbReference type="ARBA" id="ARBA00022737"/>
    </source>
</evidence>
<gene>
    <name evidence="8" type="ORF">Agub_g6173</name>
</gene>
<sequence length="3399" mass="345823">MSGGLAAQMQLFLLVWGLLSATINGAVPAKNSYRSPSGHPLFIEPRHAVYHAGVRHKADEAGLDEHGAWVHLKYDMELAEHLVILAHEPSLLGLRCLEESGWLVFMVRDTATPLRWPRGAVVVGNESWGCRPHGEEKAKPFYYRLKSAGTAHGPNEAITGDWLDVFASMHKGSPNDTAAESSEEVLQDYDADQQQQVPRFANRTTAPNHVTWCSMFNCSTAANVSFVVFEAEAVGMEFCFRHARISYRYLPHGHVDHPVSGAKARAAATATARRQQQAAAGGLIYTGMGTMTADEVEAAYAHLVNATGKLPRLESEDDSMMGDDASSHGRRLQGFWSSLWDGTKKLAKQVSREIVKVADALVNTVEAVAAVVDVAATLASGDPVTLGGKQAVNLLGMNYDSATQRVINPSIDLGTSGITATCDGCYATMDAGVLFEVVIAPQTSFPFVRMESCKMSAYGSLNINADVTVGATVSGSSGYQVMGTRNKPQQPGIQDNYVGAISFMAGPIPVTLDFFVGLEVALAMSVSASGTASTGFSYSRYMELGTEYRYQWGEFRSVPSQVWSQFTFHPVRLSFSTGVVIETTFSPRLLIKAWKLVPFLISPMFTVGVEGTVNSPGCSSLGYQLFYGLALKLSVEKIIVQLPIIKKNLTLGSPVLPMTATIPLISKANANIVGCLPLPGGGSTSGQDTLWYTGPWGACSATCGGGTRSRVVECRLRSNTDVKVADSSCPWTKPAATQACNSMTCGTSGSCPAACTRDMLSNEECDRECMVPECGFDNGYCTKQLQVAVACLAATTCRDCLSSGTSCGWCASSNRCLPGGLGAPLTGYSCGSSSWWTGQCVPDEPTLSFSKPTAGSSCFVGQQCTVQWSGGSGDVRIFLRSSSSAPMLQGFGLPTGPVSNTNPSLTWVVPAGTPLSSSYQLIILSDSDDSNFGVSSTFAITGTVSAYRWDVATDWGACSVICGGGTRTRTIRCIKISDSSTVSSSLCNAAYQPASSEACNTYRCQTCPSVGVCSTGRCPACTCKRQPSGFGYFCGTTLDGFTYGCDTDSNDYPGYQACCRRQGFMCDDGCTGKAKWMEAARGPCSKPCGGGTQTRSFRCLGHYDPGCGGSDYQCAKNITCYDYQCQGPDPGKLTYECNTEPCPVYSWKTSDWSVCSRACSGGTQTRTVQCVLGSSTAASGSVVADSFCTATRPAESQSCNSEACLEFPLGFVSPVPGDQFEVCSAINVSWSGGLGYGVISVQAALIAEGLAAIPPLANFQTLATTWYAETLNLPTSVENTGSTLWQVPCYASMLPGWYLLRVISGNSSSNMATMEGPILIRGAPGSCMRPDGYCTHAGSTLQRVDCDGDGRLDLVCTDTTGQRGVILSSTGCNRQDGWPNVTVTACPAILTKTTHLGCYTDNAQRVLPTQLAVRSDMTPEMCAALAYKAGLNIYGIEVGIECFGGNDLERAKQLGTSQHCDSACAGDTSRWMCGGGWALDIYLFESCIRPDGYCTHAGSTLQRVDCDGDGWLDLVCTDTAGQRGVILSSTGCNRQDGWPNVTVTACPAVFYGITFLGCYADNAQRVLPTQLAVSADMTPEMCAALAFRAGLSLFGIEVGIECFGGNDVQTATQLGMSQTCGSRCAGDASRICGGGWALSVYILGSGSPSPPVPIPPSPPSPSPPSPPSPTPPSPPSPTPPSPPSPSPPSPPSPKPPSPPSPSPPPIPPSPRPPTPPSPPPSPPSPSPPSPPSPTPPSPPSPSPPTPPSPTSPSPPSPSPPPIPPSPRPPTPPSPPPSPPSPSPPSPPSPSPPSPPSPTPPSPPSPTPPSPPSPSPPSPPSPTPPSPPSPSPPPIPPSPRPPTPPSPPPSPPSPSPPSPPSPSPPSPPSPTPPSPPSPTPPSPPSPSPPSPPSPTPPSPPSPSPPPIPPSPRPPTPPSPPPSPPSPSPPSPPSPSPPSPPSPSPPSPPSPTPPSPPSPSPPSPPSPTPPSPPSPSPPPIPPSPRPPTPPSPPPSPPSPSPPSPPSPSPPSPPSPSPPSPPSPTPPSPPSPSPPSPPSPTPPSPPSPSPPPIPPSPRPPTPPSPPPSPPSPSPPSPPSPSPPSPPSPSPPSPPSPTPPSPPSPSPPSPPSPTPPSPPSPSPPPIPPSPRPPAPPSPPPSPPSPSPPSPPSPSPPSPPSPTPPSPPSPTPPSPPSPSPPSAPSPTPPSPPSPSPPPIPPSPRPPTPPSPPPSPPSPSPPSPPSPSPPSPPSPSPPSPPSPTPPSPPSPSPPSPPSPTPPSPPSPSPPPIPPSPRPPTPPSPPPSPPSPSPPSPPSPSPPSPPSPSPPSPPSPTPPSPPSPSPPSPPSPTPPSPPSPSPPPIPPSPRPPTPPSPPPSPPSPSPPSPPSPSPPSPPSPSPPSPPSPTPPSPPSPSPPSPPSPTPPSPPSPSPPPIPPSPRPPAPPSPPPSPPSPSPPSPPSPSPPSPPSPSPPSPPSPTPPSPPSPSPPSPPSPTPPSPPSPSPPPIPPSPRPPTPPSPPPSPPSPSPPSPPSPSPPSPPSPSPPSPPSPTPPSPPSPSPPSPPSPTPPSPPSPSPPPIPPSPRPPAPPSPPPSPPSPSPPSPPSPSPPSPPSPSPPSPPSPTPPSPPSPSPPPIPPSPRPPAPPSPPPSPPSPSPPSPPSPSPPSPPSPLPPSPPSPAPPTPPSSPPAPFPPSPMPPTPPSPFPPSFPNSPGPPSPPNPSTPSPPSPRPPSSPRPFPPPLPSPLRAFPAPPPYLSPSASGSLMVVVKVTLLLQCPVDPTRTLIVSTTYELHVNFNFINVFAGFPDGSGYASCDAGVQAGFLMGLSGVLGLPAGNVTSLCADTASAGGGDAATSNRRSLADNTSTCSPRVSNTLLLKLDPTTPVDVMKTTLHSALTASGVCALGPVDGDWASTGAEVEVLSTPGSGLEDCISLANAVLPTLEGAGVSAAGSSTSNCSVSYISQTSLMDDNPSHGGISKSSAIGIAGAGAAVLGVLVMVALVVYRRRKKRRRSSTAPRPIEYTYAANEERPSPHSAWLERQSVDACQPQHNVDSGLTLGSASCATREGPQLHLLAGSDRDADASVASGNVLAGTPASNQCVDVTQVTSSAVVFSALNLPRSGGDTSLQVADDSAGPRAHKGAAAPAAAAATSSMPAAAAAPELETQQHQAAVRGRLPALDPALYPHAPASPFRASKRLEQQARLTPLPQAQAAPTGTGRPAKLPPIATDDSNSSPLAAALQSPQPVPLSGQQPVTPSAASSGADGRRSSHVRSASEAANTGTITPSSPGSATVSYQEQTAAAVRRDPAADSRRPVLGGDSRQQCLSPRKHAYLHLGTGSSREAAQTAAGGTPSVNDGAGQERPTVQLPGTPLFGRPSSSSVASTSNYCDGPSIGGDMAPAGRQQQHDSTVLEPPACRGSTCEPRG</sequence>
<protein>
    <recommendedName>
        <fullName evidence="7">WSC domain-containing protein</fullName>
    </recommendedName>
</protein>
<dbReference type="SMART" id="SM00209">
    <property type="entry name" value="TSP1"/>
    <property type="match status" value="4"/>
</dbReference>
<dbReference type="InterPro" id="IPR016201">
    <property type="entry name" value="PSI"/>
</dbReference>
<feature type="transmembrane region" description="Helical" evidence="5">
    <location>
        <begin position="2956"/>
        <end position="2978"/>
    </location>
</feature>
<feature type="chain" id="PRO_5042198726" description="WSC domain-containing protein" evidence="6">
    <location>
        <begin position="26"/>
        <end position="3399"/>
    </location>
</feature>
<keyword evidence="3" id="KW-0325">Glycoprotein</keyword>